<dbReference type="Gene3D" id="3.40.1000.10">
    <property type="entry name" value="Mog1/PsbP, alpha/beta/alpha sandwich"/>
    <property type="match status" value="1"/>
</dbReference>
<dbReference type="AlphaFoldDB" id="A0A9P7V7A4"/>
<organism evidence="4 5">
    <name type="scientific">Scheffersomyces spartinae</name>
    <dbReference type="NCBI Taxonomy" id="45513"/>
    <lineage>
        <taxon>Eukaryota</taxon>
        <taxon>Fungi</taxon>
        <taxon>Dikarya</taxon>
        <taxon>Ascomycota</taxon>
        <taxon>Saccharomycotina</taxon>
        <taxon>Pichiomycetes</taxon>
        <taxon>Debaryomycetaceae</taxon>
        <taxon>Scheffersomyces</taxon>
    </lineage>
</organism>
<gene>
    <name evidence="4" type="ORF">KQ657_001646</name>
</gene>
<comment type="similarity">
    <text evidence="1">Belongs to the MOG1 family.</text>
</comment>
<evidence type="ECO:0000313" key="5">
    <source>
        <dbReference type="Proteomes" id="UP000790833"/>
    </source>
</evidence>
<dbReference type="PANTHER" id="PTHR15837:SF0">
    <property type="entry name" value="RAN GUANINE NUCLEOTIDE RELEASE FACTOR"/>
    <property type="match status" value="1"/>
</dbReference>
<dbReference type="GO" id="GO:0006606">
    <property type="term" value="P:protein import into nucleus"/>
    <property type="evidence" value="ECO:0007669"/>
    <property type="project" value="TreeGrafter"/>
</dbReference>
<dbReference type="GO" id="GO:0031267">
    <property type="term" value="F:small GTPase binding"/>
    <property type="evidence" value="ECO:0007669"/>
    <property type="project" value="TreeGrafter"/>
</dbReference>
<evidence type="ECO:0000256" key="2">
    <source>
        <dbReference type="ARBA" id="ARBA00022448"/>
    </source>
</evidence>
<dbReference type="GeneID" id="66115020"/>
<evidence type="ECO:0000256" key="3">
    <source>
        <dbReference type="ARBA" id="ARBA00022927"/>
    </source>
</evidence>
<keyword evidence="2" id="KW-0813">Transport</keyword>
<accession>A0A9P7V7A4</accession>
<dbReference type="Pfam" id="PF04603">
    <property type="entry name" value="Mog1"/>
    <property type="match status" value="1"/>
</dbReference>
<dbReference type="SUPFAM" id="SSF55724">
    <property type="entry name" value="Mog1p/PsbP-like"/>
    <property type="match status" value="1"/>
</dbReference>
<sequence length="160" mass="17934">MNAQLYGDTIRAVLPESCIDASTMRPIPDSQEVFVLPSPKGGSYDKWVIFDLLEYVPKEELTEAIQYHFLDLVGEVSIDVNHVSSIPIKAPKDIKGSINYVVHNGTTILGSLIRLKEYDTDLLVSINFQQQPDEQLQDTITILESITRSCDIHDPKTLFG</sequence>
<comment type="caution">
    <text evidence="4">The sequence shown here is derived from an EMBL/GenBank/DDBJ whole genome shotgun (WGS) entry which is preliminary data.</text>
</comment>
<dbReference type="Proteomes" id="UP000790833">
    <property type="component" value="Unassembled WGS sequence"/>
</dbReference>
<evidence type="ECO:0000313" key="4">
    <source>
        <dbReference type="EMBL" id="KAG7192547.1"/>
    </source>
</evidence>
<proteinExistence type="inferred from homology"/>
<dbReference type="EMBL" id="JAHMUF010000017">
    <property type="protein sequence ID" value="KAG7192547.1"/>
    <property type="molecule type" value="Genomic_DNA"/>
</dbReference>
<dbReference type="PANTHER" id="PTHR15837">
    <property type="entry name" value="RAN GUANINE NUCLEOTIDE RELEASE FACTOR"/>
    <property type="match status" value="1"/>
</dbReference>
<dbReference type="GO" id="GO:0005634">
    <property type="term" value="C:nucleus"/>
    <property type="evidence" value="ECO:0007669"/>
    <property type="project" value="TreeGrafter"/>
</dbReference>
<reference evidence="4" key="1">
    <citation type="submission" date="2021-03" db="EMBL/GenBank/DDBJ databases">
        <authorList>
            <person name="Palmer J.M."/>
        </authorList>
    </citation>
    <scope>NUCLEOTIDE SEQUENCE</scope>
    <source>
        <strain evidence="4">ARV_011</strain>
    </source>
</reference>
<dbReference type="InterPro" id="IPR016123">
    <property type="entry name" value="Mog1/PsbP_a/b/a-sand"/>
</dbReference>
<keyword evidence="5" id="KW-1185">Reference proteome</keyword>
<keyword evidence="3" id="KW-0653">Protein transport</keyword>
<dbReference type="GO" id="GO:0005085">
    <property type="term" value="F:guanyl-nucleotide exchange factor activity"/>
    <property type="evidence" value="ECO:0007669"/>
    <property type="project" value="TreeGrafter"/>
</dbReference>
<name>A0A9P7V7A4_9ASCO</name>
<dbReference type="RefSeq" id="XP_043048097.1">
    <property type="nucleotide sequence ID" value="XM_043192433.1"/>
</dbReference>
<evidence type="ECO:0000256" key="1">
    <source>
        <dbReference type="ARBA" id="ARBA00010307"/>
    </source>
</evidence>
<dbReference type="InterPro" id="IPR007681">
    <property type="entry name" value="Mog1"/>
</dbReference>
<dbReference type="OrthoDB" id="10255285at2759"/>
<protein>
    <submittedName>
        <fullName evidence="4">Uncharacterized protein</fullName>
    </submittedName>
</protein>